<dbReference type="Proteomes" id="UP000030595">
    <property type="component" value="Unassembled WGS sequence"/>
</dbReference>
<dbReference type="EMBL" id="JPVQ01000044">
    <property type="protein sequence ID" value="KGR89479.1"/>
    <property type="molecule type" value="Genomic_DNA"/>
</dbReference>
<gene>
    <name evidence="3" type="ORF">CD30_16665</name>
</gene>
<evidence type="ECO:0000313" key="3">
    <source>
        <dbReference type="EMBL" id="KGR89479.1"/>
    </source>
</evidence>
<dbReference type="SMART" id="SM00849">
    <property type="entry name" value="Lactamase_B"/>
    <property type="match status" value="1"/>
</dbReference>
<proteinExistence type="predicted"/>
<dbReference type="Pfam" id="PF00753">
    <property type="entry name" value="Lactamase_B"/>
    <property type="match status" value="1"/>
</dbReference>
<keyword evidence="4" id="KW-1185">Reference proteome</keyword>
<comment type="caution">
    <text evidence="3">The sequence shown here is derived from an EMBL/GenBank/DDBJ whole genome shotgun (WGS) entry which is preliminary data.</text>
</comment>
<dbReference type="PANTHER" id="PTHR23131">
    <property type="entry name" value="ENDORIBONUCLEASE LACTB2"/>
    <property type="match status" value="1"/>
</dbReference>
<keyword evidence="1" id="KW-0175">Coiled coil</keyword>
<feature type="domain" description="Metallo-beta-lactamase" evidence="2">
    <location>
        <begin position="24"/>
        <end position="238"/>
    </location>
</feature>
<evidence type="ECO:0000256" key="1">
    <source>
        <dbReference type="SAM" id="Coils"/>
    </source>
</evidence>
<evidence type="ECO:0000259" key="2">
    <source>
        <dbReference type="SMART" id="SM00849"/>
    </source>
</evidence>
<evidence type="ECO:0000313" key="4">
    <source>
        <dbReference type="Proteomes" id="UP000030595"/>
    </source>
</evidence>
<dbReference type="InterPro" id="IPR050662">
    <property type="entry name" value="Sec-metab_biosynth-thioest"/>
</dbReference>
<dbReference type="SUPFAM" id="SSF56281">
    <property type="entry name" value="Metallo-hydrolase/oxidoreductase"/>
    <property type="match status" value="1"/>
</dbReference>
<sequence>MQYQNGHHIVYPILFKEQYGSLSSINCFLYNNGSTLTLIDAGLSTPEFNEFFQQQLKQYKLSIQDIDQIFLTHHHDDHTGQVNQILSQKQVQVYAHHLAIPRLLFEEQYLTNKYNFFVKIYGEYGCLDISADRFKKMEKTFLNRENLKLNTEVIPLHHGDIINEMYIIEAPGHSPDSIIFSEQPVRWQFSGDLLLENAPTNALIDFDEKLELLPTVSQYRESLLKLNALEAEWIFPGHEKIFQNHNLEIDNKLKKMDRKEQRIIDAVRNGNNKTVEIARAIYGKKVETQTFFVLSEVIGYLEYAIGRGKLAKEMRDGEWFFQPVYP</sequence>
<dbReference type="InterPro" id="IPR001279">
    <property type="entry name" value="Metallo-B-lactamas"/>
</dbReference>
<dbReference type="AlphaFoldDB" id="A0A0A3IXI2"/>
<dbReference type="RefSeq" id="WP_036179087.1">
    <property type="nucleotide sequence ID" value="NZ_AVCZ01000044.1"/>
</dbReference>
<name>A0A0A3IXI2_9BACL</name>
<dbReference type="Gene3D" id="3.60.15.10">
    <property type="entry name" value="Ribonuclease Z/Hydroxyacylglutathione hydrolase-like"/>
    <property type="match status" value="1"/>
</dbReference>
<feature type="coiled-coil region" evidence="1">
    <location>
        <begin position="242"/>
        <end position="269"/>
    </location>
</feature>
<protein>
    <recommendedName>
        <fullName evidence="2">Metallo-beta-lactamase domain-containing protein</fullName>
    </recommendedName>
</protein>
<reference evidence="3 4" key="1">
    <citation type="submission" date="2014-02" db="EMBL/GenBank/DDBJ databases">
        <title>Draft genome sequence of Lysinibacillus massiliensis CCUG 49529.</title>
        <authorList>
            <person name="Zhang F."/>
            <person name="Wang G."/>
            <person name="Zhang L."/>
        </authorList>
    </citation>
    <scope>NUCLEOTIDE SEQUENCE [LARGE SCALE GENOMIC DNA]</scope>
    <source>
        <strain evidence="3 4">CCUG 49529</strain>
    </source>
</reference>
<dbReference type="InterPro" id="IPR036866">
    <property type="entry name" value="RibonucZ/Hydroxyglut_hydro"/>
</dbReference>
<organism evidence="3 4">
    <name type="scientific">Ureibacillus massiliensis 4400831 = CIP 108448 = CCUG 49529</name>
    <dbReference type="NCBI Taxonomy" id="1211035"/>
    <lineage>
        <taxon>Bacteria</taxon>
        <taxon>Bacillati</taxon>
        <taxon>Bacillota</taxon>
        <taxon>Bacilli</taxon>
        <taxon>Bacillales</taxon>
        <taxon>Caryophanaceae</taxon>
        <taxon>Ureibacillus</taxon>
    </lineage>
</organism>
<accession>A0A0A3IXI2</accession>
<dbReference type="PANTHER" id="PTHR23131:SF4">
    <property type="entry name" value="METALLO-BETA-LACTAMASE SUPERFAMILY POTEIN"/>
    <property type="match status" value="1"/>
</dbReference>
<dbReference type="eggNOG" id="COG0491">
    <property type="taxonomic scope" value="Bacteria"/>
</dbReference>